<proteinExistence type="predicted"/>
<name>A0ABN7V107_GIGMA</name>
<evidence type="ECO:0000313" key="2">
    <source>
        <dbReference type="Proteomes" id="UP000789901"/>
    </source>
</evidence>
<keyword evidence="2" id="KW-1185">Reference proteome</keyword>
<reference evidence="1 2" key="1">
    <citation type="submission" date="2021-06" db="EMBL/GenBank/DDBJ databases">
        <authorList>
            <person name="Kallberg Y."/>
            <person name="Tangrot J."/>
            <person name="Rosling A."/>
        </authorList>
    </citation>
    <scope>NUCLEOTIDE SEQUENCE [LARGE SCALE GENOMIC DNA]</scope>
    <source>
        <strain evidence="1 2">120-4 pot B 10/14</strain>
    </source>
</reference>
<feature type="non-terminal residue" evidence="1">
    <location>
        <position position="1"/>
    </location>
</feature>
<dbReference type="EMBL" id="CAJVQB010008207">
    <property type="protein sequence ID" value="CAG8715557.1"/>
    <property type="molecule type" value="Genomic_DNA"/>
</dbReference>
<dbReference type="Proteomes" id="UP000789901">
    <property type="component" value="Unassembled WGS sequence"/>
</dbReference>
<comment type="caution">
    <text evidence="1">The sequence shown here is derived from an EMBL/GenBank/DDBJ whole genome shotgun (WGS) entry which is preliminary data.</text>
</comment>
<accession>A0ABN7V107</accession>
<protein>
    <submittedName>
        <fullName evidence="1">3551_t:CDS:1</fullName>
    </submittedName>
</protein>
<gene>
    <name evidence="1" type="ORF">GMARGA_LOCUS13086</name>
</gene>
<organism evidence="1 2">
    <name type="scientific">Gigaspora margarita</name>
    <dbReference type="NCBI Taxonomy" id="4874"/>
    <lineage>
        <taxon>Eukaryota</taxon>
        <taxon>Fungi</taxon>
        <taxon>Fungi incertae sedis</taxon>
        <taxon>Mucoromycota</taxon>
        <taxon>Glomeromycotina</taxon>
        <taxon>Glomeromycetes</taxon>
        <taxon>Diversisporales</taxon>
        <taxon>Gigasporaceae</taxon>
        <taxon>Gigaspora</taxon>
    </lineage>
</organism>
<evidence type="ECO:0000313" key="1">
    <source>
        <dbReference type="EMBL" id="CAG8715557.1"/>
    </source>
</evidence>
<sequence>EKMNYINETNKPVIEKAKYEANKSTKTICTLLSITLIQKSDPRKRRNPGYECCPSTQEFGLRLGKGLFRETLAKVGLG</sequence>